<feature type="domain" description="Rhodanese" evidence="14">
    <location>
        <begin position="345"/>
        <end position="441"/>
    </location>
</feature>
<keyword evidence="4 12" id="KW-0819">tRNA processing</keyword>
<dbReference type="InterPro" id="IPR036873">
    <property type="entry name" value="Rhodanese-like_dom_sf"/>
</dbReference>
<dbReference type="PANTHER" id="PTHR10953:SF102">
    <property type="entry name" value="ADENYLYLTRANSFERASE AND SULFURTRANSFERASE MOCS3"/>
    <property type="match status" value="1"/>
</dbReference>
<comment type="similarity">
    <text evidence="12">In the N-terminal section; belongs to the HesA/MoeB/ThiF family. UBA4 subfamily.</text>
</comment>
<keyword evidence="9 12" id="KW-0067">ATP-binding</keyword>
<evidence type="ECO:0000256" key="12">
    <source>
        <dbReference type="HAMAP-Rule" id="MF_03049"/>
    </source>
</evidence>
<feature type="active site" description="Glycyl thioester intermediate; for adenylyltransferase activity" evidence="12">
    <location>
        <position position="237"/>
    </location>
</feature>
<feature type="binding site" evidence="12">
    <location>
        <position position="298"/>
    </location>
    <ligand>
        <name>Zn(2+)</name>
        <dbReference type="ChEBI" id="CHEBI:29105"/>
    </ligand>
</feature>
<name>A0A1X2IHY8_9FUNG</name>
<comment type="subcellular location">
    <subcellularLocation>
        <location evidence="1">Cytoplasm</location>
        <location evidence="1">Cytosol</location>
    </subcellularLocation>
</comment>
<evidence type="ECO:0000256" key="7">
    <source>
        <dbReference type="ARBA" id="ARBA00022786"/>
    </source>
</evidence>
<dbReference type="GO" id="GO:0070566">
    <property type="term" value="F:adenylyltransferase activity"/>
    <property type="evidence" value="ECO:0007669"/>
    <property type="project" value="EnsemblFungi"/>
</dbReference>
<dbReference type="UniPathway" id="UPA00988"/>
<dbReference type="InterPro" id="IPR045886">
    <property type="entry name" value="ThiF/MoeB/HesA"/>
</dbReference>
<dbReference type="Pfam" id="PF00581">
    <property type="entry name" value="Rhodanese"/>
    <property type="match status" value="1"/>
</dbReference>
<keyword evidence="6 12" id="KW-0547">Nucleotide-binding</keyword>
<evidence type="ECO:0000256" key="2">
    <source>
        <dbReference type="ARBA" id="ARBA00022490"/>
    </source>
</evidence>
<evidence type="ECO:0000256" key="10">
    <source>
        <dbReference type="ARBA" id="ARBA00023268"/>
    </source>
</evidence>
<feature type="coiled-coil region" evidence="13">
    <location>
        <begin position="7"/>
        <end position="34"/>
    </location>
</feature>
<keyword evidence="8 12" id="KW-0862">Zinc</keyword>
<dbReference type="SUPFAM" id="SSF69572">
    <property type="entry name" value="Activating enzymes of the ubiquitin-like proteins"/>
    <property type="match status" value="1"/>
</dbReference>
<dbReference type="OrthoDB" id="10261062at2759"/>
<feature type="binding site" evidence="12">
    <location>
        <position position="90"/>
    </location>
    <ligand>
        <name>ATP</name>
        <dbReference type="ChEBI" id="CHEBI:30616"/>
    </ligand>
</feature>
<dbReference type="FunFam" id="3.40.250.10:FF:000014">
    <property type="entry name" value="Adenylyltransferase and sulfurtransferase MOCS3"/>
    <property type="match status" value="1"/>
</dbReference>
<evidence type="ECO:0000256" key="13">
    <source>
        <dbReference type="SAM" id="Coils"/>
    </source>
</evidence>
<feature type="binding site" evidence="12">
    <location>
        <position position="111"/>
    </location>
    <ligand>
        <name>ATP</name>
        <dbReference type="ChEBI" id="CHEBI:30616"/>
    </ligand>
</feature>
<dbReference type="InterPro" id="IPR000594">
    <property type="entry name" value="ThiF_NAD_FAD-bd"/>
</dbReference>
<dbReference type="EMBL" id="MCGE01000010">
    <property type="protein sequence ID" value="ORZ16999.1"/>
    <property type="molecule type" value="Genomic_DNA"/>
</dbReference>
<evidence type="ECO:0000256" key="9">
    <source>
        <dbReference type="ARBA" id="ARBA00022840"/>
    </source>
</evidence>
<dbReference type="GO" id="GO:0034599">
    <property type="term" value="P:cellular response to oxidative stress"/>
    <property type="evidence" value="ECO:0007669"/>
    <property type="project" value="EnsemblFungi"/>
</dbReference>
<dbReference type="GO" id="GO:0005829">
    <property type="term" value="C:cytosol"/>
    <property type="evidence" value="ECO:0007669"/>
    <property type="project" value="UniProtKB-SubCell"/>
</dbReference>
<feature type="binding site" evidence="12">
    <location>
        <position position="220"/>
    </location>
    <ligand>
        <name>Zn(2+)</name>
        <dbReference type="ChEBI" id="CHEBI:29105"/>
    </ligand>
</feature>
<dbReference type="FunFam" id="3.40.50.720:FF:000033">
    <property type="entry name" value="Adenylyltransferase and sulfurtransferase MOCS3"/>
    <property type="match status" value="1"/>
</dbReference>
<dbReference type="CDD" id="cd00757">
    <property type="entry name" value="ThiF_MoeB_HesA_family"/>
    <property type="match status" value="1"/>
</dbReference>
<dbReference type="Pfam" id="PF00899">
    <property type="entry name" value="ThiF"/>
    <property type="match status" value="1"/>
</dbReference>
<dbReference type="GO" id="GO:0046872">
    <property type="term" value="F:metal ion binding"/>
    <property type="evidence" value="ECO:0007669"/>
    <property type="project" value="UniProtKB-KW"/>
</dbReference>
<dbReference type="Gene3D" id="3.40.50.720">
    <property type="entry name" value="NAD(P)-binding Rossmann-like Domain"/>
    <property type="match status" value="1"/>
</dbReference>
<evidence type="ECO:0000256" key="1">
    <source>
        <dbReference type="ARBA" id="ARBA00004514"/>
    </source>
</evidence>
<keyword evidence="13" id="KW-0175">Coiled coil</keyword>
<dbReference type="GO" id="GO:2000220">
    <property type="term" value="P:regulation of pseudohyphal growth"/>
    <property type="evidence" value="ECO:0007669"/>
    <property type="project" value="EnsemblFungi"/>
</dbReference>
<evidence type="ECO:0000259" key="14">
    <source>
        <dbReference type="PROSITE" id="PS50206"/>
    </source>
</evidence>
<evidence type="ECO:0000256" key="4">
    <source>
        <dbReference type="ARBA" id="ARBA00022694"/>
    </source>
</evidence>
<dbReference type="InterPro" id="IPR035985">
    <property type="entry name" value="Ubiquitin-activating_enz"/>
</dbReference>
<dbReference type="PANTHER" id="PTHR10953">
    <property type="entry name" value="UBIQUITIN-ACTIVATING ENZYME E1"/>
    <property type="match status" value="1"/>
</dbReference>
<dbReference type="Proteomes" id="UP000193560">
    <property type="component" value="Unassembled WGS sequence"/>
</dbReference>
<proteinExistence type="inferred from homology"/>
<dbReference type="Gene3D" id="3.40.250.10">
    <property type="entry name" value="Rhodanese-like domain"/>
    <property type="match status" value="1"/>
</dbReference>
<keyword evidence="7" id="KW-0833">Ubl conjugation pathway</keyword>
<dbReference type="AlphaFoldDB" id="A0A1X2IHY8"/>
<keyword evidence="16" id="KW-1185">Reference proteome</keyword>
<feature type="binding site" evidence="12">
    <location>
        <position position="135"/>
    </location>
    <ligand>
        <name>ATP</name>
        <dbReference type="ChEBI" id="CHEBI:30616"/>
    </ligand>
</feature>
<feature type="binding site" evidence="12">
    <location>
        <begin position="179"/>
        <end position="180"/>
    </location>
    <ligand>
        <name>ATP</name>
        <dbReference type="ChEBI" id="CHEBI:30616"/>
    </ligand>
</feature>
<dbReference type="GO" id="GO:0005524">
    <property type="term" value="F:ATP binding"/>
    <property type="evidence" value="ECO:0007669"/>
    <property type="project" value="UniProtKB-KW"/>
</dbReference>
<comment type="cofactor">
    <cofactor evidence="12">
        <name>Zn(2+)</name>
        <dbReference type="ChEBI" id="CHEBI:29105"/>
    </cofactor>
    <text evidence="12">Binds 1 zinc ion per subunit.</text>
</comment>
<organism evidence="15 16">
    <name type="scientific">Absidia repens</name>
    <dbReference type="NCBI Taxonomy" id="90262"/>
    <lineage>
        <taxon>Eukaryota</taxon>
        <taxon>Fungi</taxon>
        <taxon>Fungi incertae sedis</taxon>
        <taxon>Mucoromycota</taxon>
        <taxon>Mucoromycotina</taxon>
        <taxon>Mucoromycetes</taxon>
        <taxon>Mucorales</taxon>
        <taxon>Cunninghamellaceae</taxon>
        <taxon>Absidia</taxon>
    </lineage>
</organism>
<keyword evidence="2 12" id="KW-0963">Cytoplasm</keyword>
<dbReference type="HAMAP" id="MF_03049">
    <property type="entry name" value="MOCS3_Uba4"/>
    <property type="match status" value="1"/>
</dbReference>
<comment type="pathway">
    <text evidence="12">tRNA modification; 5-methoxycarbonylmethyl-2-thiouridine-tRNA biosynthesis.</text>
</comment>
<feature type="active site" description="Cysteine persulfide intermediate; for sulfurtransferase activity" evidence="12">
    <location>
        <position position="401"/>
    </location>
</feature>
<keyword evidence="3 12" id="KW-0808">Transferase</keyword>
<evidence type="ECO:0000256" key="3">
    <source>
        <dbReference type="ARBA" id="ARBA00022679"/>
    </source>
</evidence>
<dbReference type="GO" id="GO:0004792">
    <property type="term" value="F:thiosulfate-cyanide sulfurtransferase activity"/>
    <property type="evidence" value="ECO:0007669"/>
    <property type="project" value="EnsemblFungi"/>
</dbReference>
<dbReference type="PROSITE" id="PS50206">
    <property type="entry name" value="RHODANESE_3"/>
    <property type="match status" value="1"/>
</dbReference>
<evidence type="ECO:0000313" key="15">
    <source>
        <dbReference type="EMBL" id="ORZ16999.1"/>
    </source>
</evidence>
<feature type="binding site" evidence="12">
    <location>
        <position position="295"/>
    </location>
    <ligand>
        <name>Zn(2+)</name>
        <dbReference type="ChEBI" id="CHEBI:29105"/>
    </ligand>
</feature>
<reference evidence="15 16" key="1">
    <citation type="submission" date="2016-07" db="EMBL/GenBank/DDBJ databases">
        <title>Pervasive Adenine N6-methylation of Active Genes in Fungi.</title>
        <authorList>
            <consortium name="DOE Joint Genome Institute"/>
            <person name="Mondo S.J."/>
            <person name="Dannebaum R.O."/>
            <person name="Kuo R.C."/>
            <person name="Labutti K."/>
            <person name="Haridas S."/>
            <person name="Kuo A."/>
            <person name="Salamov A."/>
            <person name="Ahrendt S.R."/>
            <person name="Lipzen A."/>
            <person name="Sullivan W."/>
            <person name="Andreopoulos W.B."/>
            <person name="Clum A."/>
            <person name="Lindquist E."/>
            <person name="Daum C."/>
            <person name="Ramamoorthy G.K."/>
            <person name="Gryganskyi A."/>
            <person name="Culley D."/>
            <person name="Magnuson J.K."/>
            <person name="James T.Y."/>
            <person name="O'Malley M.A."/>
            <person name="Stajich J.E."/>
            <person name="Spatafora J.W."/>
            <person name="Visel A."/>
            <person name="Grigoriev I.V."/>
        </authorList>
    </citation>
    <scope>NUCLEOTIDE SEQUENCE [LARGE SCALE GENOMIC DNA]</scope>
    <source>
        <strain evidence="15 16">NRRL 1336</strain>
    </source>
</reference>
<comment type="caution">
    <text evidence="15">The sequence shown here is derived from an EMBL/GenBank/DDBJ whole genome shotgun (WGS) entry which is preliminary data.</text>
</comment>
<dbReference type="GO" id="GO:0001403">
    <property type="term" value="P:invasive growth in response to glucose limitation"/>
    <property type="evidence" value="ECO:0007669"/>
    <property type="project" value="EnsemblFungi"/>
</dbReference>
<dbReference type="GO" id="GO:0042802">
    <property type="term" value="F:identical protein binding"/>
    <property type="evidence" value="ECO:0007669"/>
    <property type="project" value="EnsemblFungi"/>
</dbReference>
<dbReference type="STRING" id="90262.A0A1X2IHY8"/>
<evidence type="ECO:0000256" key="5">
    <source>
        <dbReference type="ARBA" id="ARBA00022723"/>
    </source>
</evidence>
<dbReference type="InterPro" id="IPR028885">
    <property type="entry name" value="MOCS3/Uba4"/>
</dbReference>
<gene>
    <name evidence="12" type="primary">UBA4</name>
    <name evidence="15" type="ORF">BCR42DRAFT_413722</name>
</gene>
<evidence type="ECO:0000256" key="6">
    <source>
        <dbReference type="ARBA" id="ARBA00022741"/>
    </source>
</evidence>
<keyword evidence="5 12" id="KW-0479">Metal-binding</keyword>
<dbReference type="GO" id="GO:0032447">
    <property type="term" value="P:protein urmylation"/>
    <property type="evidence" value="ECO:0007669"/>
    <property type="project" value="EnsemblFungi"/>
</dbReference>
<sequence>MENNATIQQLEQENESLKQRIKALESRLEIADKAPLQSTAITATDPFEIVASLSNPDIRRYGRQLILPQWGKDSQLKLRNSSILIVGAGGLGAPAALYLGAGGVGRLGIVDHDEVDIGNLHRQVIHTEAKQGMNKAVSAMKGIHAINSSCHVVPYTFSMDSSNAMEVIKQYDLVLDATDNVATRYLLNDACVLLGKPLVSGSALRYDGQLTVYNYQNGPCYRCLHPIPPPPETVGRCSDNGVLGVVPGIIGILQALEAMKVATGLHPGEPSFLIFSALSNPMFRTMKLRNKKKECSICGDHPTITQLIDYVAFCGSGADDKNTSQSVLGPDERISVKKYHQILQQEQPHVLLDVRPSLQLDICQLPHSLNIPIDELDNRIHELQDMMKQQSIEGKDVYVVCRLGNDSQLAVRILEQQGIHGARDLTGGYYQWATDVDSSFPIY</sequence>
<protein>
    <recommendedName>
        <fullName evidence="11">Needs CLA4 to survive protein 3</fullName>
    </recommendedName>
</protein>
<accession>A0A1X2IHY8</accession>
<keyword evidence="10 12" id="KW-0511">Multifunctional enzyme</keyword>
<dbReference type="GO" id="GO:0007114">
    <property type="term" value="P:cell budding"/>
    <property type="evidence" value="ECO:0007669"/>
    <property type="project" value="EnsemblFungi"/>
</dbReference>
<dbReference type="InterPro" id="IPR001763">
    <property type="entry name" value="Rhodanese-like_dom"/>
</dbReference>
<evidence type="ECO:0000256" key="11">
    <source>
        <dbReference type="ARBA" id="ARBA00075323"/>
    </source>
</evidence>
<dbReference type="SMART" id="SM00450">
    <property type="entry name" value="RHOD"/>
    <property type="match status" value="1"/>
</dbReference>
<evidence type="ECO:0000256" key="8">
    <source>
        <dbReference type="ARBA" id="ARBA00022833"/>
    </source>
</evidence>
<feature type="binding site" evidence="12">
    <location>
        <begin position="118"/>
        <end position="122"/>
    </location>
    <ligand>
        <name>ATP</name>
        <dbReference type="ChEBI" id="CHEBI:30616"/>
    </ligand>
</feature>
<evidence type="ECO:0000313" key="16">
    <source>
        <dbReference type="Proteomes" id="UP000193560"/>
    </source>
</evidence>
<dbReference type="GO" id="GO:0042292">
    <property type="term" value="F:URM1 activating enzyme activity"/>
    <property type="evidence" value="ECO:0007669"/>
    <property type="project" value="EnsemblFungi"/>
</dbReference>
<dbReference type="GO" id="GO:0002143">
    <property type="term" value="P:tRNA wobble position uridine thiolation"/>
    <property type="evidence" value="ECO:0007669"/>
    <property type="project" value="EnsemblFungi"/>
</dbReference>
<feature type="binding site" evidence="12">
    <location>
        <position position="223"/>
    </location>
    <ligand>
        <name>Zn(2+)</name>
        <dbReference type="ChEBI" id="CHEBI:29105"/>
    </ligand>
</feature>